<feature type="binding site" evidence="13">
    <location>
        <begin position="238"/>
        <end position="240"/>
    </location>
    <ligand>
        <name>substrate</name>
    </ligand>
</feature>
<dbReference type="InterPro" id="IPR037128">
    <property type="entry name" value="Quinolinate_PRibosylTase_N_sf"/>
</dbReference>
<reference evidence="16 17" key="1">
    <citation type="submission" date="2016-10" db="EMBL/GenBank/DDBJ databases">
        <authorList>
            <person name="de Groot N.N."/>
        </authorList>
    </citation>
    <scope>NUCLEOTIDE SEQUENCE [LARGE SCALE GENOMIC DNA]</scope>
    <source>
        <strain evidence="16 17">DSM 9990</strain>
    </source>
</reference>
<comment type="subunit">
    <text evidence="4">Hexamer formed by 3 homodimers.</text>
</comment>
<dbReference type="FunFam" id="3.90.1170.20:FF:000001">
    <property type="entry name" value="Nicotinate-nucleotide diphosphorylase (Carboxylating)"/>
    <property type="match status" value="1"/>
</dbReference>
<keyword evidence="7 12" id="KW-0328">Glycosyltransferase</keyword>
<evidence type="ECO:0000313" key="17">
    <source>
        <dbReference type="Proteomes" id="UP000199611"/>
    </source>
</evidence>
<dbReference type="UniPathway" id="UPA00253">
    <property type="reaction ID" value="UER00331"/>
</dbReference>
<evidence type="ECO:0000256" key="7">
    <source>
        <dbReference type="ARBA" id="ARBA00022676"/>
    </source>
</evidence>
<feature type="binding site" evidence="13">
    <location>
        <position position="164"/>
    </location>
    <ligand>
        <name>substrate</name>
    </ligand>
</feature>
<dbReference type="PANTHER" id="PTHR32179">
    <property type="entry name" value="NICOTINATE-NUCLEOTIDE PYROPHOSPHORYLASE [CARBOXYLATING]"/>
    <property type="match status" value="1"/>
</dbReference>
<evidence type="ECO:0000259" key="15">
    <source>
        <dbReference type="Pfam" id="PF02749"/>
    </source>
</evidence>
<dbReference type="GO" id="GO:0005737">
    <property type="term" value="C:cytoplasm"/>
    <property type="evidence" value="ECO:0007669"/>
    <property type="project" value="TreeGrafter"/>
</dbReference>
<dbReference type="InterPro" id="IPR002638">
    <property type="entry name" value="Quinolinate_PRibosylTrfase_C"/>
</dbReference>
<evidence type="ECO:0000256" key="10">
    <source>
        <dbReference type="ARBA" id="ARBA00047445"/>
    </source>
</evidence>
<dbReference type="InterPro" id="IPR004393">
    <property type="entry name" value="NadC"/>
</dbReference>
<organism evidence="16 17">
    <name type="scientific">Thermodesulforhabdus norvegica</name>
    <dbReference type="NCBI Taxonomy" id="39841"/>
    <lineage>
        <taxon>Bacteria</taxon>
        <taxon>Pseudomonadati</taxon>
        <taxon>Thermodesulfobacteriota</taxon>
        <taxon>Syntrophobacteria</taxon>
        <taxon>Syntrophobacterales</taxon>
        <taxon>Thermodesulforhabdaceae</taxon>
        <taxon>Thermodesulforhabdus</taxon>
    </lineage>
</organism>
<dbReference type="GO" id="GO:0034213">
    <property type="term" value="P:quinolinate catabolic process"/>
    <property type="evidence" value="ECO:0007669"/>
    <property type="project" value="TreeGrafter"/>
</dbReference>
<evidence type="ECO:0000256" key="1">
    <source>
        <dbReference type="ARBA" id="ARBA00003237"/>
    </source>
</evidence>
<dbReference type="InterPro" id="IPR036068">
    <property type="entry name" value="Nicotinate_pribotase-like_C"/>
</dbReference>
<keyword evidence="17" id="KW-1185">Reference proteome</keyword>
<evidence type="ECO:0000256" key="6">
    <source>
        <dbReference type="ARBA" id="ARBA00022642"/>
    </source>
</evidence>
<dbReference type="FunFam" id="3.20.20.70:FF:000030">
    <property type="entry name" value="Nicotinate-nucleotide pyrophosphorylase, carboxylating"/>
    <property type="match status" value="1"/>
</dbReference>
<accession>A0A1I4UVQ6</accession>
<dbReference type="SUPFAM" id="SSF54675">
    <property type="entry name" value="Nicotinate/Quinolinate PRTase N-terminal domain-like"/>
    <property type="match status" value="1"/>
</dbReference>
<evidence type="ECO:0000256" key="5">
    <source>
        <dbReference type="ARBA" id="ARBA00011944"/>
    </source>
</evidence>
<dbReference type="RefSeq" id="WP_093395446.1">
    <property type="nucleotide sequence ID" value="NZ_FOUU01000007.1"/>
</dbReference>
<dbReference type="InterPro" id="IPR027277">
    <property type="entry name" value="NadC/ModD"/>
</dbReference>
<feature type="binding site" evidence="13">
    <location>
        <position position="194"/>
    </location>
    <ligand>
        <name>substrate</name>
    </ligand>
</feature>
<comment type="pathway">
    <text evidence="2">Cofactor biosynthesis; NAD(+) biosynthesis; nicotinate D-ribonucleotide from quinolinate: step 1/1.</text>
</comment>
<dbReference type="Proteomes" id="UP000199611">
    <property type="component" value="Unassembled WGS sequence"/>
</dbReference>
<dbReference type="PANTHER" id="PTHR32179:SF3">
    <property type="entry name" value="NICOTINATE-NUCLEOTIDE PYROPHOSPHORYLASE [CARBOXYLATING]"/>
    <property type="match status" value="1"/>
</dbReference>
<feature type="domain" description="Quinolinate phosphoribosyl transferase N-terminal" evidence="15">
    <location>
        <begin position="21"/>
        <end position="107"/>
    </location>
</feature>
<dbReference type="OrthoDB" id="9782546at2"/>
<comment type="function">
    <text evidence="1">Involved in the catabolism of quinolinic acid (QA).</text>
</comment>
<dbReference type="GO" id="GO:0004514">
    <property type="term" value="F:nicotinate-nucleotide diphosphorylase (carboxylating) activity"/>
    <property type="evidence" value="ECO:0007669"/>
    <property type="project" value="UniProtKB-EC"/>
</dbReference>
<sequence>MFPVLEELLKAALYEDIGPGDVTTLAVVGSEDVGIGEIVAREELVLSGRDIPRGVFYCLGDQGVEIESFFRDGDVVRGGDVIFRFRGKVRTLLQAERVMLNLLQRLCGIATMTRKMVTLLEGTGCRLLDTRKTTPLWRRLEKNAVRHGGGQNHRFGLFDGVLIKDNHIIAAGSIGEAVRRVRESVHHLLKIEVEVESLDQLEAALAAGVDMVLLDNFTLPELKEAVAMCRGRVLCEASGGIGLHNVRQVAETGVDFISSGAITHSAPAADMSFKLVRIL</sequence>
<dbReference type="CDD" id="cd01572">
    <property type="entry name" value="QPRTase"/>
    <property type="match status" value="1"/>
</dbReference>
<proteinExistence type="inferred from homology"/>
<protein>
    <recommendedName>
        <fullName evidence="11">Probable nicotinate-nucleotide pyrophosphorylase [carboxylating]</fullName>
        <ecNumber evidence="5">2.4.2.19</ecNumber>
    </recommendedName>
    <alternativeName>
        <fullName evidence="9">Quinolinate phosphoribosyltransferase [decarboxylating]</fullName>
    </alternativeName>
</protein>
<feature type="binding site" evidence="13">
    <location>
        <position position="97"/>
    </location>
    <ligand>
        <name>substrate</name>
    </ligand>
</feature>
<keyword evidence="8 12" id="KW-0808">Transferase</keyword>
<evidence type="ECO:0000256" key="2">
    <source>
        <dbReference type="ARBA" id="ARBA00004893"/>
    </source>
</evidence>
<gene>
    <name evidence="16" type="ORF">SAMN05660836_01990</name>
</gene>
<dbReference type="InterPro" id="IPR013785">
    <property type="entry name" value="Aldolase_TIM"/>
</dbReference>
<dbReference type="GO" id="GO:0009435">
    <property type="term" value="P:NAD+ biosynthetic process"/>
    <property type="evidence" value="ECO:0007669"/>
    <property type="project" value="UniProtKB-UniPathway"/>
</dbReference>
<feature type="binding site" evidence="13">
    <location>
        <position position="215"/>
    </location>
    <ligand>
        <name>substrate</name>
    </ligand>
</feature>
<dbReference type="Gene3D" id="3.20.20.70">
    <property type="entry name" value="Aldolase class I"/>
    <property type="match status" value="1"/>
</dbReference>
<dbReference type="EMBL" id="FOUU01000007">
    <property type="protein sequence ID" value="SFM92965.1"/>
    <property type="molecule type" value="Genomic_DNA"/>
</dbReference>
<evidence type="ECO:0000256" key="3">
    <source>
        <dbReference type="ARBA" id="ARBA00009400"/>
    </source>
</evidence>
<evidence type="ECO:0000256" key="12">
    <source>
        <dbReference type="PIRNR" id="PIRNR006250"/>
    </source>
</evidence>
<evidence type="ECO:0000256" key="8">
    <source>
        <dbReference type="ARBA" id="ARBA00022679"/>
    </source>
</evidence>
<feature type="binding site" evidence="13">
    <location>
        <begin position="130"/>
        <end position="132"/>
    </location>
    <ligand>
        <name>substrate</name>
    </ligand>
</feature>
<evidence type="ECO:0000313" key="16">
    <source>
        <dbReference type="EMBL" id="SFM92965.1"/>
    </source>
</evidence>
<evidence type="ECO:0000256" key="13">
    <source>
        <dbReference type="PIRSR" id="PIRSR006250-1"/>
    </source>
</evidence>
<dbReference type="SUPFAM" id="SSF51690">
    <property type="entry name" value="Nicotinate/Quinolinate PRTase C-terminal domain-like"/>
    <property type="match status" value="1"/>
</dbReference>
<dbReference type="Pfam" id="PF01729">
    <property type="entry name" value="QRPTase_C"/>
    <property type="match status" value="1"/>
</dbReference>
<dbReference type="AlphaFoldDB" id="A0A1I4UVQ6"/>
<name>A0A1I4UVQ6_9BACT</name>
<dbReference type="PIRSF" id="PIRSF006250">
    <property type="entry name" value="NadC_ModD"/>
    <property type="match status" value="1"/>
</dbReference>
<evidence type="ECO:0000256" key="9">
    <source>
        <dbReference type="ARBA" id="ARBA00033102"/>
    </source>
</evidence>
<comment type="similarity">
    <text evidence="3 12">Belongs to the NadC/ModD family.</text>
</comment>
<dbReference type="NCBIfam" id="TIGR00078">
    <property type="entry name" value="nadC"/>
    <property type="match status" value="1"/>
</dbReference>
<keyword evidence="6" id="KW-0662">Pyridine nucleotide biosynthesis</keyword>
<feature type="domain" description="Quinolinate phosphoribosyl transferase C-terminal" evidence="14">
    <location>
        <begin position="109"/>
        <end position="274"/>
    </location>
</feature>
<feature type="binding site" evidence="13">
    <location>
        <position position="154"/>
    </location>
    <ligand>
        <name>substrate</name>
    </ligand>
</feature>
<dbReference type="EC" id="2.4.2.19" evidence="5"/>
<dbReference type="STRING" id="39841.SAMN05660836_01990"/>
<dbReference type="InterPro" id="IPR022412">
    <property type="entry name" value="Quinolinate_PRibosylTrfase_N"/>
</dbReference>
<evidence type="ECO:0000256" key="11">
    <source>
        <dbReference type="ARBA" id="ARBA00069173"/>
    </source>
</evidence>
<feature type="binding site" evidence="13">
    <location>
        <begin position="259"/>
        <end position="261"/>
    </location>
    <ligand>
        <name>substrate</name>
    </ligand>
</feature>
<evidence type="ECO:0000259" key="14">
    <source>
        <dbReference type="Pfam" id="PF01729"/>
    </source>
</evidence>
<dbReference type="Pfam" id="PF02749">
    <property type="entry name" value="QRPTase_N"/>
    <property type="match status" value="1"/>
</dbReference>
<dbReference type="Gene3D" id="3.90.1170.20">
    <property type="entry name" value="Quinolinate phosphoribosyl transferase, N-terminal domain"/>
    <property type="match status" value="1"/>
</dbReference>
<comment type="catalytic activity">
    <reaction evidence="10">
        <text>nicotinate beta-D-ribonucleotide + CO2 + diphosphate = quinolinate + 5-phospho-alpha-D-ribose 1-diphosphate + 2 H(+)</text>
        <dbReference type="Rhea" id="RHEA:12733"/>
        <dbReference type="ChEBI" id="CHEBI:15378"/>
        <dbReference type="ChEBI" id="CHEBI:16526"/>
        <dbReference type="ChEBI" id="CHEBI:29959"/>
        <dbReference type="ChEBI" id="CHEBI:33019"/>
        <dbReference type="ChEBI" id="CHEBI:57502"/>
        <dbReference type="ChEBI" id="CHEBI:58017"/>
        <dbReference type="EC" id="2.4.2.19"/>
    </reaction>
</comment>
<evidence type="ECO:0000256" key="4">
    <source>
        <dbReference type="ARBA" id="ARBA00011218"/>
    </source>
</evidence>